<comment type="cofactor">
    <cofactor evidence="2">
        <name>[4Fe-4S] cluster</name>
        <dbReference type="ChEBI" id="CHEBI:49883"/>
    </cofactor>
</comment>
<dbReference type="Proteomes" id="UP000032611">
    <property type="component" value="Chromosome"/>
</dbReference>
<keyword evidence="15" id="KW-1185">Reference proteome</keyword>
<evidence type="ECO:0000259" key="13">
    <source>
        <dbReference type="PROSITE" id="PS51918"/>
    </source>
</evidence>
<keyword evidence="7 12" id="KW-0663">Pyridoxal phosphate</keyword>
<comment type="similarity">
    <text evidence="3">Belongs to the radical SAM superfamily. KamA family.</text>
</comment>
<dbReference type="SFLD" id="SFLDS00029">
    <property type="entry name" value="Radical_SAM"/>
    <property type="match status" value="1"/>
</dbReference>
<evidence type="ECO:0000313" key="15">
    <source>
        <dbReference type="Proteomes" id="UP000032611"/>
    </source>
</evidence>
<evidence type="ECO:0000256" key="7">
    <source>
        <dbReference type="ARBA" id="ARBA00022898"/>
    </source>
</evidence>
<dbReference type="SFLD" id="SFLDG01070">
    <property type="entry name" value="PLP-dependent"/>
    <property type="match status" value="1"/>
</dbReference>
<feature type="domain" description="Radical SAM core" evidence="13">
    <location>
        <begin position="84"/>
        <end position="296"/>
    </location>
</feature>
<dbReference type="SUPFAM" id="SSF102114">
    <property type="entry name" value="Radical SAM enzymes"/>
    <property type="match status" value="1"/>
</dbReference>
<comment type="cofactor">
    <cofactor evidence="1 12">
        <name>pyridoxal 5'-phosphate</name>
        <dbReference type="ChEBI" id="CHEBI:597326"/>
    </cofactor>
</comment>
<dbReference type="PANTHER" id="PTHR30538">
    <property type="entry name" value="LYSINE 2,3-AMINOMUTASE-RELATED"/>
    <property type="match status" value="1"/>
</dbReference>
<dbReference type="GO" id="GO:0051539">
    <property type="term" value="F:4 iron, 4 sulfur cluster binding"/>
    <property type="evidence" value="ECO:0007669"/>
    <property type="project" value="UniProtKB-KW"/>
</dbReference>
<dbReference type="InterPro" id="IPR025895">
    <property type="entry name" value="LAM_C_dom"/>
</dbReference>
<gene>
    <name evidence="14" type="ORF">TM49_19840</name>
</gene>
<feature type="binding site" evidence="11">
    <location>
        <position position="105"/>
    </location>
    <ligand>
        <name>[4Fe-4S] cluster</name>
        <dbReference type="ChEBI" id="CHEBI:49883"/>
        <note>4Fe-4S-S-AdoMet</note>
    </ligand>
</feature>
<dbReference type="PATRIC" id="fig|1486262.3.peg.4104"/>
<proteinExistence type="inferred from homology"/>
<dbReference type="PIRSF" id="PIRSF004911">
    <property type="entry name" value="DUF160"/>
    <property type="match status" value="1"/>
</dbReference>
<dbReference type="InterPro" id="IPR007197">
    <property type="entry name" value="rSAM"/>
</dbReference>
<evidence type="ECO:0000256" key="12">
    <source>
        <dbReference type="PIRSR" id="PIRSR603739-50"/>
    </source>
</evidence>
<evidence type="ECO:0000256" key="4">
    <source>
        <dbReference type="ARBA" id="ARBA00022485"/>
    </source>
</evidence>
<feature type="binding site" evidence="11">
    <location>
        <position position="98"/>
    </location>
    <ligand>
        <name>[4Fe-4S] cluster</name>
        <dbReference type="ChEBI" id="CHEBI:49883"/>
        <note>4Fe-4S-S-AdoMet</note>
    </ligand>
</feature>
<dbReference type="HOGENOM" id="CLU_032161_2_0_5"/>
<dbReference type="Pfam" id="PF12544">
    <property type="entry name" value="LAM_C"/>
    <property type="match status" value="1"/>
</dbReference>
<dbReference type="EMBL" id="CP010803">
    <property type="protein sequence ID" value="AJY47406.1"/>
    <property type="molecule type" value="Genomic_DNA"/>
</dbReference>
<evidence type="ECO:0000256" key="5">
    <source>
        <dbReference type="ARBA" id="ARBA00022691"/>
    </source>
</evidence>
<evidence type="ECO:0000256" key="9">
    <source>
        <dbReference type="ARBA" id="ARBA00023014"/>
    </source>
</evidence>
<evidence type="ECO:0000313" key="14">
    <source>
        <dbReference type="EMBL" id="AJY47406.1"/>
    </source>
</evidence>
<keyword evidence="10" id="KW-0413">Isomerase</keyword>
<feature type="modified residue" description="N6-(pyridoxal phosphate)lysine" evidence="12">
    <location>
        <position position="311"/>
    </location>
</feature>
<dbReference type="PANTHER" id="PTHR30538:SF1">
    <property type="entry name" value="L-LYSINE 2,3-AMINOMUTASE"/>
    <property type="match status" value="1"/>
</dbReference>
<dbReference type="Gene3D" id="3.20.20.70">
    <property type="entry name" value="Aldolase class I"/>
    <property type="match status" value="1"/>
</dbReference>
<evidence type="ECO:0000256" key="11">
    <source>
        <dbReference type="PIRSR" id="PIRSR004911-1"/>
    </source>
</evidence>
<evidence type="ECO:0000256" key="6">
    <source>
        <dbReference type="ARBA" id="ARBA00022723"/>
    </source>
</evidence>
<dbReference type="STRING" id="1486262.TM49_19840"/>
<keyword evidence="4 11" id="KW-0004">4Fe-4S</keyword>
<dbReference type="InterPro" id="IPR003739">
    <property type="entry name" value="Lys_aminomutase/Glu_NH3_mut"/>
</dbReference>
<reference evidence="14 15" key="1">
    <citation type="journal article" date="2015" name="Genome Announc.">
        <title>Complete genome sequence of Martelella endophytica YC6887, which has antifungal activity associated with a halophyte.</title>
        <authorList>
            <person name="Khan A."/>
            <person name="Khan H."/>
            <person name="Chung E.J."/>
            <person name="Hossain M.T."/>
            <person name="Chung Y.R."/>
        </authorList>
    </citation>
    <scope>NUCLEOTIDE SEQUENCE [LARGE SCALE GENOMIC DNA]</scope>
    <source>
        <strain evidence="14">YC6887</strain>
    </source>
</reference>
<organism evidence="14 15">
    <name type="scientific">Martelella endophytica</name>
    <dbReference type="NCBI Taxonomy" id="1486262"/>
    <lineage>
        <taxon>Bacteria</taxon>
        <taxon>Pseudomonadati</taxon>
        <taxon>Pseudomonadota</taxon>
        <taxon>Alphaproteobacteria</taxon>
        <taxon>Hyphomicrobiales</taxon>
        <taxon>Aurantimonadaceae</taxon>
        <taxon>Martelella</taxon>
    </lineage>
</organism>
<dbReference type="GO" id="GO:0046872">
    <property type="term" value="F:metal ion binding"/>
    <property type="evidence" value="ECO:0007669"/>
    <property type="project" value="UniProtKB-KW"/>
</dbReference>
<keyword evidence="8" id="KW-0408">Iron</keyword>
<evidence type="ECO:0000256" key="1">
    <source>
        <dbReference type="ARBA" id="ARBA00001933"/>
    </source>
</evidence>
<sequence length="343" mass="38073">MTGTAGLVEAGLVPPDAALELRAVEENFRIRIPAHVREQMQAVSPEDPVFRQYVPDVRELDHRPEEMDDPIGDGVFEKVKGITHRYPDRVLLKPTHTCQVYCRFCFRREKVGHPEEALSADELEAAFDYIRANEAIFEVILTGGDPLVLSDRRLGDIMDRLGTIPHLGVIRLHTRVPLVEPDRVGAALVAALKRAGKAVDVTIHINHPAELTEPVKAGLALLADNGIPLLSQTVLLKGVNDDATVLAALFRGLVANRVKPYYLHHLDKARGVSHFRVPIARGQEIMRELRGRVSGICQPTYVLDIPGGHGKVPIGPDFLREPAKGYYQVTDYLGKKHEYRDDG</sequence>
<dbReference type="GO" id="GO:0016853">
    <property type="term" value="F:isomerase activity"/>
    <property type="evidence" value="ECO:0007669"/>
    <property type="project" value="UniProtKB-KW"/>
</dbReference>
<dbReference type="KEGG" id="mey:TM49_19840"/>
<evidence type="ECO:0000256" key="3">
    <source>
        <dbReference type="ARBA" id="ARBA00008703"/>
    </source>
</evidence>
<name>A0A0D5LTM1_MAREN</name>
<dbReference type="InterPro" id="IPR022447">
    <property type="entry name" value="Lys_aminomutase-rel"/>
</dbReference>
<feature type="binding site" evidence="11">
    <location>
        <position position="102"/>
    </location>
    <ligand>
        <name>[4Fe-4S] cluster</name>
        <dbReference type="ChEBI" id="CHEBI:49883"/>
        <note>4Fe-4S-S-AdoMet</note>
    </ligand>
</feature>
<protein>
    <submittedName>
        <fullName evidence="14">Lysine 2,3-aminomutase</fullName>
    </submittedName>
</protein>
<accession>A0A0D5LTM1</accession>
<dbReference type="PROSITE" id="PS51918">
    <property type="entry name" value="RADICAL_SAM"/>
    <property type="match status" value="1"/>
</dbReference>
<dbReference type="NCBIfam" id="TIGR03822">
    <property type="entry name" value="AblA_like_2"/>
    <property type="match status" value="1"/>
</dbReference>
<dbReference type="CDD" id="cd01335">
    <property type="entry name" value="Radical_SAM"/>
    <property type="match status" value="1"/>
</dbReference>
<evidence type="ECO:0000256" key="10">
    <source>
        <dbReference type="ARBA" id="ARBA00023235"/>
    </source>
</evidence>
<evidence type="ECO:0000256" key="8">
    <source>
        <dbReference type="ARBA" id="ARBA00023004"/>
    </source>
</evidence>
<keyword evidence="6 11" id="KW-0479">Metal-binding</keyword>
<dbReference type="AlphaFoldDB" id="A0A0D5LTM1"/>
<dbReference type="NCBIfam" id="TIGR00238">
    <property type="entry name" value="KamA family radical SAM protein"/>
    <property type="match status" value="1"/>
</dbReference>
<dbReference type="InterPro" id="IPR058240">
    <property type="entry name" value="rSAM_sf"/>
</dbReference>
<dbReference type="InterPro" id="IPR013785">
    <property type="entry name" value="Aldolase_TIM"/>
</dbReference>
<keyword evidence="5" id="KW-0949">S-adenosyl-L-methionine</keyword>
<keyword evidence="9 11" id="KW-0411">Iron-sulfur</keyword>
<dbReference type="Pfam" id="PF04055">
    <property type="entry name" value="Radical_SAM"/>
    <property type="match status" value="1"/>
</dbReference>
<evidence type="ECO:0000256" key="2">
    <source>
        <dbReference type="ARBA" id="ARBA00001966"/>
    </source>
</evidence>